<gene>
    <name evidence="4" type="ORF">RCG21_21575</name>
</gene>
<accession>A0AA90R8Y2</accession>
<evidence type="ECO:0000313" key="5">
    <source>
        <dbReference type="Proteomes" id="UP001178888"/>
    </source>
</evidence>
<dbReference type="Pfam" id="PF18208">
    <property type="entry name" value="NES_C_h"/>
    <property type="match status" value="1"/>
</dbReference>
<sequence length="443" mass="53478">MCCKADAKQWKKSDRIQINQSRKEYNKTIIELKEAKKEKQRKEREIKFVRRFTPIEKKQLRETAKSLRMFVNYENINTRKLQLEKWQSRIEFQKDTIDKYKILNRIEKETDILNQDEFILEMEANRFLDKYYPKLNKSELTKDQKIEVVDITVSQNKLLSTNDIETVYRELEKKQIENDLNILLNNRPKFVLALQQVIQNAGMKFEQLRVKSGINFADPASIKNASDKDLKQMQFLLKQKENMNKSLELINRLYDYQLSEMYPNWDGRKYLTLEEKELFVMAEEFYGKNLTPKDFINPPRKYSKEEQKEIITYLYSIQNNKIESNSDDPNYQFLQNKYPDFQLQNQSYKQMFYNECMRYRDEIGQDTIDQLQRIFNVLPYKNVEELQSDSLSNSIPNSKLISSNGFDFFSILESAIREADRKWREDEFEQRNKKKKRQKGMDR</sequence>
<comment type="caution">
    <text evidence="4">The sequence shown here is derived from an EMBL/GenBank/DDBJ whole genome shotgun (WGS) entry which is preliminary data.</text>
</comment>
<evidence type="ECO:0000256" key="2">
    <source>
        <dbReference type="SAM" id="MobiDB-lite"/>
    </source>
</evidence>
<dbReference type="Proteomes" id="UP001178888">
    <property type="component" value="Unassembled WGS sequence"/>
</dbReference>
<evidence type="ECO:0000256" key="1">
    <source>
        <dbReference type="SAM" id="Coils"/>
    </source>
</evidence>
<reference evidence="4" key="1">
    <citation type="submission" date="2023-08" db="EMBL/GenBank/DDBJ databases">
        <title>Nitrogen cycling bacteria in agricultural field soils.</title>
        <authorList>
            <person name="Jang J."/>
        </authorList>
    </citation>
    <scope>NUCLEOTIDE SEQUENCE</scope>
    <source>
        <strain evidence="4">PS3-36</strain>
    </source>
</reference>
<keyword evidence="5" id="KW-1185">Reference proteome</keyword>
<dbReference type="RefSeq" id="WP_165976373.1">
    <property type="nucleotide sequence ID" value="NZ_JAVGVR010000001.1"/>
</dbReference>
<feature type="compositionally biased region" description="Basic and acidic residues" evidence="2">
    <location>
        <begin position="420"/>
        <end position="431"/>
    </location>
</feature>
<feature type="domain" description="Nicking enzyme C-terminal middle helical" evidence="3">
    <location>
        <begin position="51"/>
        <end position="157"/>
    </location>
</feature>
<feature type="region of interest" description="Disordered" evidence="2">
    <location>
        <begin position="420"/>
        <end position="443"/>
    </location>
</feature>
<dbReference type="AlphaFoldDB" id="A0AA90R8Y2"/>
<evidence type="ECO:0000259" key="3">
    <source>
        <dbReference type="Pfam" id="PF18208"/>
    </source>
</evidence>
<organism evidence="4 5">
    <name type="scientific">Bacillus salipaludis</name>
    <dbReference type="NCBI Taxonomy" id="2547811"/>
    <lineage>
        <taxon>Bacteria</taxon>
        <taxon>Bacillati</taxon>
        <taxon>Bacillota</taxon>
        <taxon>Bacilli</taxon>
        <taxon>Bacillales</taxon>
        <taxon>Bacillaceae</taxon>
        <taxon>Bacillus</taxon>
    </lineage>
</organism>
<feature type="compositionally biased region" description="Basic residues" evidence="2">
    <location>
        <begin position="432"/>
        <end position="443"/>
    </location>
</feature>
<evidence type="ECO:0000313" key="4">
    <source>
        <dbReference type="EMBL" id="MDQ6598908.1"/>
    </source>
</evidence>
<name>A0AA90R8Y2_9BACI</name>
<proteinExistence type="predicted"/>
<dbReference type="InterPro" id="IPR040834">
    <property type="entry name" value="NES_C_h"/>
</dbReference>
<feature type="coiled-coil region" evidence="1">
    <location>
        <begin position="18"/>
        <end position="52"/>
    </location>
</feature>
<keyword evidence="1" id="KW-0175">Coiled coil</keyword>
<protein>
    <recommendedName>
        <fullName evidence="3">Nicking enzyme C-terminal middle helical domain-containing protein</fullName>
    </recommendedName>
</protein>
<dbReference type="EMBL" id="JAVGVR010000001">
    <property type="protein sequence ID" value="MDQ6598908.1"/>
    <property type="molecule type" value="Genomic_DNA"/>
</dbReference>